<keyword evidence="2" id="KW-1133">Transmembrane helix</keyword>
<proteinExistence type="predicted"/>
<dbReference type="PROSITE" id="PS51782">
    <property type="entry name" value="LYSM"/>
    <property type="match status" value="1"/>
</dbReference>
<keyword evidence="5" id="KW-1185">Reference proteome</keyword>
<feature type="transmembrane region" description="Helical" evidence="2">
    <location>
        <begin position="234"/>
        <end position="255"/>
    </location>
</feature>
<protein>
    <submittedName>
        <fullName evidence="4">LysM peptidoglycan-binding domain-containing protein</fullName>
    </submittedName>
</protein>
<name>A0ABV1GQ37_9FIRM</name>
<feature type="domain" description="LysM" evidence="3">
    <location>
        <begin position="343"/>
        <end position="390"/>
    </location>
</feature>
<gene>
    <name evidence="4" type="ORF">WMO38_10830</name>
</gene>
<dbReference type="SMART" id="SM00257">
    <property type="entry name" value="LysM"/>
    <property type="match status" value="1"/>
</dbReference>
<dbReference type="InterPro" id="IPR018392">
    <property type="entry name" value="LysM"/>
</dbReference>
<dbReference type="Pfam" id="PF01398">
    <property type="entry name" value="JAB"/>
    <property type="match status" value="1"/>
</dbReference>
<dbReference type="SUPFAM" id="SSF54106">
    <property type="entry name" value="LysM domain"/>
    <property type="match status" value="1"/>
</dbReference>
<dbReference type="Proteomes" id="UP001480973">
    <property type="component" value="Unassembled WGS sequence"/>
</dbReference>
<dbReference type="InterPro" id="IPR036779">
    <property type="entry name" value="LysM_dom_sf"/>
</dbReference>
<sequence>MIEIICNGEDDSNKGNMRGNADIRRPKNIKQIGDVSSNRKIYIEDYAFTYINSVAYQTPEDEQAGVLLGEVQKSDEEKCLFIKGVIRAKTPENETKQGIVFNEKIWEKIYAEIEKFFPDLEVVGWFAAMPGITQERFLYLKKLHMDNFSGGMKTMYLVNTCDKEENFYLYENGELKKQKGYVCFYERNYEMQEYMLEKRERKPIESPEKDKVMKSIRSIIQEKEEMRQRRKNSVFLYGISSFMAVVVLVIGINLLNSYEKMKKFDTSLSNIALEISNISEKEKSIQTSDNSVSVNKISGDVYPTEAETESTESRTTQSQTEQSQIEKQAESAEMVKEADAAQTTYIVKKGDTIMSICKKYYGNTEKLNEIIAVNNIEDADKLYIGQEIKLP</sequence>
<feature type="region of interest" description="Disordered" evidence="1">
    <location>
        <begin position="296"/>
        <end position="325"/>
    </location>
</feature>
<comment type="caution">
    <text evidence="4">The sequence shown here is derived from an EMBL/GenBank/DDBJ whole genome shotgun (WGS) entry which is preliminary data.</text>
</comment>
<dbReference type="Gene3D" id="3.10.350.10">
    <property type="entry name" value="LysM domain"/>
    <property type="match status" value="1"/>
</dbReference>
<feature type="compositionally biased region" description="Low complexity" evidence="1">
    <location>
        <begin position="313"/>
        <end position="325"/>
    </location>
</feature>
<keyword evidence="2" id="KW-0812">Transmembrane</keyword>
<reference evidence="4 5" key="1">
    <citation type="submission" date="2024-03" db="EMBL/GenBank/DDBJ databases">
        <title>Human intestinal bacterial collection.</title>
        <authorList>
            <person name="Pauvert C."/>
            <person name="Hitch T.C.A."/>
            <person name="Clavel T."/>
        </authorList>
    </citation>
    <scope>NUCLEOTIDE SEQUENCE [LARGE SCALE GENOMIC DNA]</scope>
    <source>
        <strain evidence="4 5">CLA-JM-H10</strain>
    </source>
</reference>
<dbReference type="Gene3D" id="3.40.140.10">
    <property type="entry name" value="Cytidine Deaminase, domain 2"/>
    <property type="match status" value="1"/>
</dbReference>
<evidence type="ECO:0000313" key="5">
    <source>
        <dbReference type="Proteomes" id="UP001480973"/>
    </source>
</evidence>
<evidence type="ECO:0000256" key="1">
    <source>
        <dbReference type="SAM" id="MobiDB-lite"/>
    </source>
</evidence>
<keyword evidence="2" id="KW-0472">Membrane</keyword>
<evidence type="ECO:0000313" key="4">
    <source>
        <dbReference type="EMBL" id="MEQ2535610.1"/>
    </source>
</evidence>
<evidence type="ECO:0000259" key="3">
    <source>
        <dbReference type="PROSITE" id="PS51782"/>
    </source>
</evidence>
<dbReference type="CDD" id="cd00118">
    <property type="entry name" value="LysM"/>
    <property type="match status" value="1"/>
</dbReference>
<dbReference type="EMBL" id="JBBMES010000012">
    <property type="protein sequence ID" value="MEQ2535610.1"/>
    <property type="molecule type" value="Genomic_DNA"/>
</dbReference>
<dbReference type="Pfam" id="PF01476">
    <property type="entry name" value="LysM"/>
    <property type="match status" value="1"/>
</dbReference>
<evidence type="ECO:0000256" key="2">
    <source>
        <dbReference type="SAM" id="Phobius"/>
    </source>
</evidence>
<accession>A0ABV1GQ37</accession>
<organism evidence="4 5">
    <name type="scientific">Lachnospira intestinalis</name>
    <dbReference type="NCBI Taxonomy" id="3133158"/>
    <lineage>
        <taxon>Bacteria</taxon>
        <taxon>Bacillati</taxon>
        <taxon>Bacillota</taxon>
        <taxon>Clostridia</taxon>
        <taxon>Lachnospirales</taxon>
        <taxon>Lachnospiraceae</taxon>
        <taxon>Lachnospira</taxon>
    </lineage>
</organism>
<dbReference type="InterPro" id="IPR000555">
    <property type="entry name" value="JAMM/MPN+_dom"/>
</dbReference>